<comment type="caution">
    <text evidence="1">The sequence shown here is derived from an EMBL/GenBank/DDBJ whole genome shotgun (WGS) entry which is preliminary data.</text>
</comment>
<organism evidence="1 2">
    <name type="scientific">Sulfurovum xiamenensis</name>
    <dbReference type="NCBI Taxonomy" id="3019066"/>
    <lineage>
        <taxon>Bacteria</taxon>
        <taxon>Pseudomonadati</taxon>
        <taxon>Campylobacterota</taxon>
        <taxon>Epsilonproteobacteria</taxon>
        <taxon>Campylobacterales</taxon>
        <taxon>Sulfurovaceae</taxon>
        <taxon>Sulfurovum</taxon>
    </lineage>
</organism>
<protein>
    <submittedName>
        <fullName evidence="1">Uncharacterized protein</fullName>
    </submittedName>
</protein>
<dbReference type="EMBL" id="JAQIBC010000002">
    <property type="protein sequence ID" value="MDM5263354.1"/>
    <property type="molecule type" value="Genomic_DNA"/>
</dbReference>
<reference evidence="1" key="1">
    <citation type="submission" date="2023-01" db="EMBL/GenBank/DDBJ databases">
        <title>Sulfurovum sp. XTW-4 genome assembly.</title>
        <authorList>
            <person name="Wang J."/>
        </authorList>
    </citation>
    <scope>NUCLEOTIDE SEQUENCE</scope>
    <source>
        <strain evidence="1">XTW-4</strain>
    </source>
</reference>
<sequence>MEYQFIEFKEGQRWKTRMGKRFIIKEIREDEEYALVCISMDTGKKHFFDEDGFEIPGYPTDNDLVEQIS</sequence>
<name>A0ABT7QR51_9BACT</name>
<proteinExistence type="predicted"/>
<gene>
    <name evidence="1" type="ORF">PF327_04015</name>
</gene>
<evidence type="ECO:0000313" key="1">
    <source>
        <dbReference type="EMBL" id="MDM5263354.1"/>
    </source>
</evidence>
<accession>A0ABT7QR51</accession>
<evidence type="ECO:0000313" key="2">
    <source>
        <dbReference type="Proteomes" id="UP001169066"/>
    </source>
</evidence>
<dbReference type="RefSeq" id="WP_008242852.1">
    <property type="nucleotide sequence ID" value="NZ_JAQIBC010000002.1"/>
</dbReference>
<keyword evidence="2" id="KW-1185">Reference proteome</keyword>
<dbReference type="Proteomes" id="UP001169066">
    <property type="component" value="Unassembled WGS sequence"/>
</dbReference>